<evidence type="ECO:0000256" key="1">
    <source>
        <dbReference type="SAM" id="MobiDB-lite"/>
    </source>
</evidence>
<dbReference type="EMBL" id="MKKU01000524">
    <property type="protein sequence ID" value="RNF08889.1"/>
    <property type="molecule type" value="Genomic_DNA"/>
</dbReference>
<keyword evidence="3" id="KW-1185">Reference proteome</keyword>
<protein>
    <submittedName>
        <fullName evidence="2">Uncharacterized protein</fullName>
    </submittedName>
</protein>
<feature type="region of interest" description="Disordered" evidence="1">
    <location>
        <begin position="575"/>
        <end position="597"/>
    </location>
</feature>
<evidence type="ECO:0000313" key="3">
    <source>
        <dbReference type="Proteomes" id="UP000284403"/>
    </source>
</evidence>
<feature type="non-terminal residue" evidence="2">
    <location>
        <position position="1"/>
    </location>
</feature>
<evidence type="ECO:0000313" key="2">
    <source>
        <dbReference type="EMBL" id="RNF08889.1"/>
    </source>
</evidence>
<comment type="caution">
    <text evidence="2">The sequence shown here is derived from an EMBL/GenBank/DDBJ whole genome shotgun (WGS) entry which is preliminary data.</text>
</comment>
<dbReference type="AlphaFoldDB" id="A0A3R7NWP4"/>
<name>A0A3R7NWP4_9TRYP</name>
<dbReference type="OrthoDB" id="241839at2759"/>
<proteinExistence type="predicted"/>
<sequence>EFLMSMCFISPPCWDGPSLPDGEQTVCDASDSENHDVLDEYGLFAAVADGGKLKPLVPDGPAQKSTRGSVFDIRKANPSPLAAELSLSPSGNQCLRECKERTTAAAAAAGGSENELGNQLVSRERAQQKSPESRCGLELATCPCSAPSRKNLAEQPPRRVGLPSILPTHDEGNWKKVSFVKKRLARYNLRRKHHDERAYGVNAVAFISSPESGDKGCSREQSPMTPLTETSAVSIVDHEPLSNGSFVALEASYHMDEVISSADVGTSQALTSLLNRVHCGQRSFLLSTYAPGCPSTSVMLIREFLKALLRRFREGEVEDQTNCTIWLSLAAVTTPSSAVDMLQNVNENEHVVPIRSGYLALCGPLLMDLSWHEISSEECLANIASRMRRRLRCHPENMVVGTLLVSERSCRLDPETNIPETVLTSLTMAITKDPMLFVSIGRSTAAPLQVFFAAAFGGAAATTHVTCVEQRTSNNLSKDYFDYALRLQQVVNDKPFVYDVGRYYLKARKLLRGIERSRKKMAMPATDDADIKHLWELVHEAGRLLSNTGMTPTNHIRAGMLSPSLMALLSAKAGSSGKRGGGVHKRKRVAPVAFAQT</sequence>
<gene>
    <name evidence="2" type="ORF">Tco025E_07159</name>
</gene>
<dbReference type="GeneID" id="40320770"/>
<accession>A0A3R7NWP4</accession>
<dbReference type="PANTHER" id="PTHR35615">
    <property type="entry name" value="PRESENT IN THE OUTER MITOCHONDRIAL MEMBRANE PROTEOME 22-RELATED"/>
    <property type="match status" value="1"/>
</dbReference>
<organism evidence="2 3">
    <name type="scientific">Trypanosoma conorhini</name>
    <dbReference type="NCBI Taxonomy" id="83891"/>
    <lineage>
        <taxon>Eukaryota</taxon>
        <taxon>Discoba</taxon>
        <taxon>Euglenozoa</taxon>
        <taxon>Kinetoplastea</taxon>
        <taxon>Metakinetoplastina</taxon>
        <taxon>Trypanosomatida</taxon>
        <taxon>Trypanosomatidae</taxon>
        <taxon>Trypanosoma</taxon>
    </lineage>
</organism>
<dbReference type="PANTHER" id="PTHR35615:SF7">
    <property type="entry name" value="PRESENT IN THE OUTER MITOCHONDRIAL MEMBRANE PROTEOME 22"/>
    <property type="match status" value="1"/>
</dbReference>
<dbReference type="RefSeq" id="XP_029225932.1">
    <property type="nucleotide sequence ID" value="XM_029374026.1"/>
</dbReference>
<dbReference type="Proteomes" id="UP000284403">
    <property type="component" value="Unassembled WGS sequence"/>
</dbReference>
<reference evidence="2 3" key="1">
    <citation type="journal article" date="2018" name="BMC Genomics">
        <title>Genomic comparison of Trypanosoma conorhini and Trypanosoma rangeli to Trypanosoma cruzi strains of high and low virulence.</title>
        <authorList>
            <person name="Bradwell K.R."/>
            <person name="Koparde V.N."/>
            <person name="Matveyev A.V."/>
            <person name="Serrano M.G."/>
            <person name="Alves J.M."/>
            <person name="Parikh H."/>
            <person name="Huang B."/>
            <person name="Lee V."/>
            <person name="Espinosa-Alvarez O."/>
            <person name="Ortiz P.A."/>
            <person name="Costa-Martins A.G."/>
            <person name="Teixeira M.M."/>
            <person name="Buck G.A."/>
        </authorList>
    </citation>
    <scope>NUCLEOTIDE SEQUENCE [LARGE SCALE GENOMIC DNA]</scope>
    <source>
        <strain evidence="2 3">025E</strain>
    </source>
</reference>